<keyword evidence="3" id="KW-1185">Reference proteome</keyword>
<organism evidence="2 3">
    <name type="scientific">Nitrospira lenta</name>
    <dbReference type="NCBI Taxonomy" id="1436998"/>
    <lineage>
        <taxon>Bacteria</taxon>
        <taxon>Pseudomonadati</taxon>
        <taxon>Nitrospirota</taxon>
        <taxon>Nitrospiria</taxon>
        <taxon>Nitrospirales</taxon>
        <taxon>Nitrospiraceae</taxon>
        <taxon>Nitrospira</taxon>
    </lineage>
</organism>
<protein>
    <submittedName>
        <fullName evidence="2">Uncharacterized protein</fullName>
    </submittedName>
</protein>
<accession>A0A330L670</accession>
<dbReference type="Proteomes" id="UP000248168">
    <property type="component" value="Unassembled WGS sequence"/>
</dbReference>
<dbReference type="EMBL" id="OUNR01000016">
    <property type="protein sequence ID" value="SPP65254.1"/>
    <property type="molecule type" value="Genomic_DNA"/>
</dbReference>
<dbReference type="InParanoid" id="A0A330L670"/>
<gene>
    <name evidence="2" type="ORF">NITLEN_30168</name>
</gene>
<sequence length="59" mass="6521">MSPLSAMEGSDVMSPLIPKRSLLQLKLWDDSPLRHYVWGALILAVGAFTVFGMWFLLGG</sequence>
<evidence type="ECO:0000256" key="1">
    <source>
        <dbReference type="SAM" id="Phobius"/>
    </source>
</evidence>
<evidence type="ECO:0000313" key="2">
    <source>
        <dbReference type="EMBL" id="SPP65254.1"/>
    </source>
</evidence>
<keyword evidence="1" id="KW-0472">Membrane</keyword>
<dbReference type="AlphaFoldDB" id="A0A330L670"/>
<keyword evidence="1" id="KW-1133">Transmembrane helix</keyword>
<proteinExistence type="predicted"/>
<evidence type="ECO:0000313" key="3">
    <source>
        <dbReference type="Proteomes" id="UP000248168"/>
    </source>
</evidence>
<feature type="transmembrane region" description="Helical" evidence="1">
    <location>
        <begin position="36"/>
        <end position="57"/>
    </location>
</feature>
<reference evidence="3" key="1">
    <citation type="submission" date="2018-04" db="EMBL/GenBank/DDBJ databases">
        <authorList>
            <person name="Lucker S."/>
            <person name="Sakoula D."/>
        </authorList>
    </citation>
    <scope>NUCLEOTIDE SEQUENCE [LARGE SCALE GENOMIC DNA]</scope>
</reference>
<keyword evidence="1" id="KW-0812">Transmembrane</keyword>
<name>A0A330L670_9BACT</name>